<gene>
    <name evidence="3" type="ORF">PSAN_06310</name>
    <name evidence="4" type="ORF">SAMN04490179_5995</name>
</gene>
<reference evidence="3 6" key="1">
    <citation type="submission" date="2015-01" db="EMBL/GenBank/DDBJ databases">
        <title>Genome Sequence of Pseudomonas antarctica CMS 35.</title>
        <authorList>
            <person name="Voget S."/>
            <person name="Chow J."/>
            <person name="Daniel R."/>
            <person name="Streit W."/>
        </authorList>
    </citation>
    <scope>NUCLEOTIDE SEQUENCE [LARGE SCALE GENOMIC DNA]</scope>
    <source>
        <strain evidence="3 6">CMS 35</strain>
    </source>
</reference>
<keyword evidence="6" id="KW-1185">Reference proteome</keyword>
<reference evidence="4 5" key="2">
    <citation type="submission" date="2016-10" db="EMBL/GenBank/DDBJ databases">
        <authorList>
            <person name="de Groot N.N."/>
        </authorList>
    </citation>
    <scope>NUCLEOTIDE SEQUENCE [LARGE SCALE GENOMIC DNA]</scope>
    <source>
        <strain evidence="4 5">BS2772</strain>
    </source>
</reference>
<evidence type="ECO:0000256" key="1">
    <source>
        <dbReference type="SAM" id="MobiDB-lite"/>
    </source>
</evidence>
<sequence>MKVESPKDAPSTLRLDQSAAAPVSTPAPEKVNELARLFDQEVVVDNRAQWAKSIHVPPPERLAQLYEQLGHPAQESLAAISRRFRQQLPYHPNVDKLLELAEGDPARAFVVLKHLEAHANSEGRLSEATMAREAVALLTVGSKGEIQAGLTFAMALLEAGGDPQERQALRALYYSSVATRQSLVTMMQALLGVYGVDTFSDRLSSMRKALADDIAVLVSSMTTPRLRTLLLALQSCGQLSTVLAGCQALNERLGIDYDAVSLLQRLLGYAGSGIDASEILRLGHDLGSGLNTRQVVLLNALYPLIRELPLALWPDSRVRQGALDSFLAVMGELDRIERGPQQFVGGLGTLA</sequence>
<evidence type="ECO:0000313" key="6">
    <source>
        <dbReference type="Proteomes" id="UP000748067"/>
    </source>
</evidence>
<dbReference type="AlphaFoldDB" id="A0A1H0EG43"/>
<evidence type="ECO:0000313" key="5">
    <source>
        <dbReference type="Proteomes" id="UP000182470"/>
    </source>
</evidence>
<dbReference type="GO" id="GO:0019867">
    <property type="term" value="C:outer membrane"/>
    <property type="evidence" value="ECO:0007669"/>
    <property type="project" value="InterPro"/>
</dbReference>
<feature type="domain" description="Hypersensitivity response secretion-like HrpJ" evidence="2">
    <location>
        <begin position="61"/>
        <end position="192"/>
    </location>
</feature>
<evidence type="ECO:0000259" key="2">
    <source>
        <dbReference type="Pfam" id="PF07201"/>
    </source>
</evidence>
<accession>A0A1H0EG43</accession>
<protein>
    <submittedName>
        <fullName evidence="3">HrpJ-like domain protein</fullName>
    </submittedName>
    <submittedName>
        <fullName evidence="4">Type III secretion protein W</fullName>
    </submittedName>
</protein>
<dbReference type="NCBIfam" id="TIGR02511">
    <property type="entry name" value="type_III_tyeA"/>
    <property type="match status" value="1"/>
</dbReference>
<dbReference type="Gene3D" id="1.10.150.630">
    <property type="match status" value="1"/>
</dbReference>
<dbReference type="InterPro" id="IPR010812">
    <property type="entry name" value="HrpJ-like"/>
</dbReference>
<dbReference type="EMBL" id="LT629704">
    <property type="protein sequence ID" value="SDN81239.1"/>
    <property type="molecule type" value="Genomic_DNA"/>
</dbReference>
<feature type="region of interest" description="Disordered" evidence="1">
    <location>
        <begin position="1"/>
        <end position="27"/>
    </location>
</feature>
<dbReference type="Proteomes" id="UP000182470">
    <property type="component" value="Chromosome I"/>
</dbReference>
<organism evidence="4 5">
    <name type="scientific">Pseudomonas antarctica</name>
    <dbReference type="NCBI Taxonomy" id="219572"/>
    <lineage>
        <taxon>Bacteria</taxon>
        <taxon>Pseudomonadati</taxon>
        <taxon>Pseudomonadota</taxon>
        <taxon>Gammaproteobacteria</taxon>
        <taxon>Pseudomonadales</taxon>
        <taxon>Pseudomonadaceae</taxon>
        <taxon>Pseudomonas</taxon>
    </lineage>
</organism>
<evidence type="ECO:0000313" key="4">
    <source>
        <dbReference type="EMBL" id="SDN81239.1"/>
    </source>
</evidence>
<evidence type="ECO:0000313" key="3">
    <source>
        <dbReference type="EMBL" id="KAF2408244.1"/>
    </source>
</evidence>
<dbReference type="SUPFAM" id="SSF140591">
    <property type="entry name" value="Type III secretion system domain"/>
    <property type="match status" value="1"/>
</dbReference>
<dbReference type="EMBL" id="JXDI01000001">
    <property type="protein sequence ID" value="KAF2408244.1"/>
    <property type="molecule type" value="Genomic_DNA"/>
</dbReference>
<proteinExistence type="predicted"/>
<dbReference type="GO" id="GO:0046903">
    <property type="term" value="P:secretion"/>
    <property type="evidence" value="ECO:0007669"/>
    <property type="project" value="InterPro"/>
</dbReference>
<dbReference type="RefSeq" id="WP_173667131.1">
    <property type="nucleotide sequence ID" value="NZ_JBJGXR010000006.1"/>
</dbReference>
<dbReference type="Proteomes" id="UP000748067">
    <property type="component" value="Unassembled WGS sequence"/>
</dbReference>
<dbReference type="Pfam" id="PF07201">
    <property type="entry name" value="HrpJ"/>
    <property type="match status" value="1"/>
</dbReference>
<dbReference type="InterPro" id="IPR013351">
    <property type="entry name" value="T3SS_TyeA-rel"/>
</dbReference>
<name>A0A1H0EG43_9PSED</name>